<evidence type="ECO:0000313" key="2">
    <source>
        <dbReference type="EMBL" id="KAE8235953.1"/>
    </source>
</evidence>
<feature type="compositionally biased region" description="Basic and acidic residues" evidence="1">
    <location>
        <begin position="323"/>
        <end position="333"/>
    </location>
</feature>
<dbReference type="Proteomes" id="UP000077684">
    <property type="component" value="Unassembled WGS sequence"/>
</dbReference>
<feature type="non-terminal residue" evidence="2">
    <location>
        <position position="375"/>
    </location>
</feature>
<name>A0A8X7MID3_9BASI</name>
<feature type="compositionally biased region" description="Basic and acidic residues" evidence="1">
    <location>
        <begin position="254"/>
        <end position="263"/>
    </location>
</feature>
<feature type="compositionally biased region" description="Polar residues" evidence="1">
    <location>
        <begin position="366"/>
        <end position="375"/>
    </location>
</feature>
<reference evidence="2" key="1">
    <citation type="submission" date="2016-04" db="EMBL/GenBank/DDBJ databases">
        <authorList>
            <person name="Nguyen H.D."/>
            <person name="Samba Siva P."/>
            <person name="Cullis J."/>
            <person name="Levesque C.A."/>
            <person name="Hambleton S."/>
        </authorList>
    </citation>
    <scope>NUCLEOTIDE SEQUENCE</scope>
    <source>
        <strain evidence="2">DAOMC 236426</strain>
    </source>
</reference>
<sequence length="375" mass="39550">ETFSADYTDAVTAIDAYASSSGTSTTSLFSGRQVFPSKTTTLLPLAVHGEDLSFEKDLCTGPALREEPPATSDPAEQNTHKVAAKKTPGAAPRICMTPSTPTVDIWSPVVQMQPGHLQPVALAVSTSSVVFQQPFKILRADAQTTGPASSDAHSKETGARPKSSSSRTKTAGKICATKRRELDQEDLLRYRQGKVAAATTTTFGATAPAAIPGPSRQLAMDQACAAAAPSRQENTAAPVTTLKITKPTTAKPKARLEKAKPTKFEVYQDSPEVSRAVPSKLSVYQDSPQAGPPEPIQRTDAVEDVVHEDSLGFGPPRTSKTIDPVKADRHDDSLEFGPPPVVKKAAYSAGPSRQLGAAQDRDLPASSRQAVTAAP</sequence>
<dbReference type="AlphaFoldDB" id="A0A8X7MID3"/>
<keyword evidence="3" id="KW-1185">Reference proteome</keyword>
<dbReference type="EMBL" id="LWDE02003210">
    <property type="protein sequence ID" value="KAE8235953.1"/>
    <property type="molecule type" value="Genomic_DNA"/>
</dbReference>
<reference evidence="2" key="2">
    <citation type="journal article" date="2019" name="IMA Fungus">
        <title>Genome sequencing and comparison of five Tilletia species to identify candidate genes for the detection of regulated species infecting wheat.</title>
        <authorList>
            <person name="Nguyen H.D.T."/>
            <person name="Sultana T."/>
            <person name="Kesanakurti P."/>
            <person name="Hambleton S."/>
        </authorList>
    </citation>
    <scope>NUCLEOTIDE SEQUENCE</scope>
    <source>
        <strain evidence="2">DAOMC 236426</strain>
    </source>
</reference>
<gene>
    <name evidence="2" type="ORF">A4X06_0g9707</name>
</gene>
<feature type="non-terminal residue" evidence="2">
    <location>
        <position position="1"/>
    </location>
</feature>
<feature type="region of interest" description="Disordered" evidence="1">
    <location>
        <begin position="249"/>
        <end position="375"/>
    </location>
</feature>
<feature type="region of interest" description="Disordered" evidence="1">
    <location>
        <begin position="61"/>
        <end position="95"/>
    </location>
</feature>
<feature type="region of interest" description="Disordered" evidence="1">
    <location>
        <begin position="143"/>
        <end position="174"/>
    </location>
</feature>
<evidence type="ECO:0000313" key="3">
    <source>
        <dbReference type="Proteomes" id="UP000077684"/>
    </source>
</evidence>
<accession>A0A8X7MID3</accession>
<protein>
    <submittedName>
        <fullName evidence="2">Uncharacterized protein</fullName>
    </submittedName>
</protein>
<comment type="caution">
    <text evidence="2">The sequence shown here is derived from an EMBL/GenBank/DDBJ whole genome shotgun (WGS) entry which is preliminary data.</text>
</comment>
<proteinExistence type="predicted"/>
<evidence type="ECO:0000256" key="1">
    <source>
        <dbReference type="SAM" id="MobiDB-lite"/>
    </source>
</evidence>
<feature type="compositionally biased region" description="Basic and acidic residues" evidence="1">
    <location>
        <begin position="300"/>
        <end position="310"/>
    </location>
</feature>
<organism evidence="2 3">
    <name type="scientific">Tilletia controversa</name>
    <name type="common">dwarf bunt fungus</name>
    <dbReference type="NCBI Taxonomy" id="13291"/>
    <lineage>
        <taxon>Eukaryota</taxon>
        <taxon>Fungi</taxon>
        <taxon>Dikarya</taxon>
        <taxon>Basidiomycota</taxon>
        <taxon>Ustilaginomycotina</taxon>
        <taxon>Exobasidiomycetes</taxon>
        <taxon>Tilletiales</taxon>
        <taxon>Tilletiaceae</taxon>
        <taxon>Tilletia</taxon>
    </lineage>
</organism>